<dbReference type="PANTHER" id="PTHR43416:SF5">
    <property type="entry name" value="DIHYDROLIPOYLLYSINE-RESIDUE SUCCINYLTRANSFERASE COMPONENT OF 2-OXOGLUTARATE DEHYDROGENASE COMPLEX, MITOCHONDRIAL"/>
    <property type="match status" value="1"/>
</dbReference>
<dbReference type="SUPFAM" id="SSF52777">
    <property type="entry name" value="CoA-dependent acyltransferases"/>
    <property type="match status" value="1"/>
</dbReference>
<dbReference type="InterPro" id="IPR050537">
    <property type="entry name" value="2-oxoacid_dehydrogenase"/>
</dbReference>
<accession>A0A1Q9CY51</accession>
<feature type="region of interest" description="Disordered" evidence="10">
    <location>
        <begin position="1135"/>
        <end position="1157"/>
    </location>
</feature>
<gene>
    <name evidence="12" type="ORF">AK812_SmicGene30862</name>
</gene>
<evidence type="ECO:0000259" key="11">
    <source>
        <dbReference type="Pfam" id="PF00198"/>
    </source>
</evidence>
<feature type="region of interest" description="Disordered" evidence="10">
    <location>
        <begin position="220"/>
        <end position="248"/>
    </location>
</feature>
<comment type="similarity">
    <text evidence="3">Belongs to the 2-oxoacid dehydrogenase family.</text>
</comment>
<evidence type="ECO:0000313" key="12">
    <source>
        <dbReference type="EMBL" id="OLP87864.1"/>
    </source>
</evidence>
<protein>
    <recommendedName>
        <fullName evidence="4">dihydrolipoyllysine-residue succinyltransferase</fullName>
        <ecNumber evidence="4">2.3.1.61</ecNumber>
    </recommendedName>
    <alternativeName>
        <fullName evidence="9">2-oxoglutarate dehydrogenase complex component E2</fullName>
    </alternativeName>
</protein>
<evidence type="ECO:0000256" key="10">
    <source>
        <dbReference type="SAM" id="MobiDB-lite"/>
    </source>
</evidence>
<evidence type="ECO:0000256" key="1">
    <source>
        <dbReference type="ARBA" id="ARBA00001938"/>
    </source>
</evidence>
<dbReference type="PANTHER" id="PTHR43416">
    <property type="entry name" value="DIHYDROLIPOYLLYSINE-RESIDUE SUCCINYLTRANSFERASE COMPONENT OF 2-OXOGLUTARATE DEHYDROGENASE COMPLEX, MITOCHONDRIAL-RELATED"/>
    <property type="match status" value="1"/>
</dbReference>
<keyword evidence="7" id="KW-0450">Lipoyl</keyword>
<evidence type="ECO:0000256" key="7">
    <source>
        <dbReference type="ARBA" id="ARBA00022823"/>
    </source>
</evidence>
<evidence type="ECO:0000256" key="9">
    <source>
        <dbReference type="ARBA" id="ARBA00032406"/>
    </source>
</evidence>
<feature type="compositionally biased region" description="Acidic residues" evidence="10">
    <location>
        <begin position="111"/>
        <end position="124"/>
    </location>
</feature>
<dbReference type="AlphaFoldDB" id="A0A1Q9CY51"/>
<reference evidence="12 13" key="1">
    <citation type="submission" date="2016-02" db="EMBL/GenBank/DDBJ databases">
        <title>Genome analysis of coral dinoflagellate symbionts highlights evolutionary adaptations to a symbiotic lifestyle.</title>
        <authorList>
            <person name="Aranda M."/>
            <person name="Li Y."/>
            <person name="Liew Y.J."/>
            <person name="Baumgarten S."/>
            <person name="Simakov O."/>
            <person name="Wilson M."/>
            <person name="Piel J."/>
            <person name="Ashoor H."/>
            <person name="Bougouffa S."/>
            <person name="Bajic V.B."/>
            <person name="Ryu T."/>
            <person name="Ravasi T."/>
            <person name="Bayer T."/>
            <person name="Micklem G."/>
            <person name="Kim H."/>
            <person name="Bhak J."/>
            <person name="Lajeunesse T.C."/>
            <person name="Voolstra C.R."/>
        </authorList>
    </citation>
    <scope>NUCLEOTIDE SEQUENCE [LARGE SCALE GENOMIC DNA]</scope>
    <source>
        <strain evidence="12 13">CCMP2467</strain>
    </source>
</reference>
<evidence type="ECO:0000256" key="3">
    <source>
        <dbReference type="ARBA" id="ARBA00007317"/>
    </source>
</evidence>
<evidence type="ECO:0000256" key="4">
    <source>
        <dbReference type="ARBA" id="ARBA00012945"/>
    </source>
</evidence>
<name>A0A1Q9CY51_SYMMI</name>
<feature type="compositionally biased region" description="Basic and acidic residues" evidence="10">
    <location>
        <begin position="225"/>
        <end position="248"/>
    </location>
</feature>
<keyword evidence="6 12" id="KW-0808">Transferase</keyword>
<comment type="pathway">
    <text evidence="2">Amino-acid degradation; L-lysine degradation via saccharopine pathway; glutaryl-CoA from L-lysine: step 6/6.</text>
</comment>
<feature type="compositionally biased region" description="Basic residues" evidence="10">
    <location>
        <begin position="1144"/>
        <end position="1153"/>
    </location>
</feature>
<evidence type="ECO:0000256" key="8">
    <source>
        <dbReference type="ARBA" id="ARBA00023315"/>
    </source>
</evidence>
<feature type="compositionally biased region" description="Basic and acidic residues" evidence="10">
    <location>
        <begin position="159"/>
        <end position="168"/>
    </location>
</feature>
<evidence type="ECO:0000256" key="6">
    <source>
        <dbReference type="ARBA" id="ARBA00022679"/>
    </source>
</evidence>
<organism evidence="12 13">
    <name type="scientific">Symbiodinium microadriaticum</name>
    <name type="common">Dinoflagellate</name>
    <name type="synonym">Zooxanthella microadriatica</name>
    <dbReference type="NCBI Taxonomy" id="2951"/>
    <lineage>
        <taxon>Eukaryota</taxon>
        <taxon>Sar</taxon>
        <taxon>Alveolata</taxon>
        <taxon>Dinophyceae</taxon>
        <taxon>Suessiales</taxon>
        <taxon>Symbiodiniaceae</taxon>
        <taxon>Symbiodinium</taxon>
    </lineage>
</organism>
<dbReference type="GO" id="GO:0004149">
    <property type="term" value="F:dihydrolipoyllysine-residue succinyltransferase activity"/>
    <property type="evidence" value="ECO:0007669"/>
    <property type="project" value="UniProtKB-EC"/>
</dbReference>
<dbReference type="EMBL" id="LSRX01000838">
    <property type="protein sequence ID" value="OLP87864.1"/>
    <property type="molecule type" value="Genomic_DNA"/>
</dbReference>
<proteinExistence type="inferred from homology"/>
<dbReference type="Gene3D" id="3.30.559.10">
    <property type="entry name" value="Chloramphenicol acetyltransferase-like domain"/>
    <property type="match status" value="1"/>
</dbReference>
<dbReference type="OrthoDB" id="5391403at2759"/>
<comment type="cofactor">
    <cofactor evidence="1">
        <name>(R)-lipoate</name>
        <dbReference type="ChEBI" id="CHEBI:83088"/>
    </cofactor>
</comment>
<feature type="region of interest" description="Disordered" evidence="10">
    <location>
        <begin position="107"/>
        <end position="195"/>
    </location>
</feature>
<sequence length="1230" mass="134489">MEGLSPKVVQALQAKELYNVLETIFEEMKVDWASVREDEVCMNFRLCLHLLGKYGLAIPYPKTFEDWANLEGGRCRSLVMYAIRLTRLPEIQALKDVIVALPGYEASTDMESGDSDEVEAEAEESGAKEASLPATSNAKESSQPTTSDAKDSSQPAASDAKDSSRDSEECPVEVGNKEKDTKPLLPEGAVIPPGIGRQLESLAPEDAQSLLQAQMQLKENDDPEMEKAEEPNAKARDANSEQKPKLSKDHTVEDMLDLLEPAFQIGLPKPSDSQKLKKLSVSCFVCGSAFPLPPVTAIGTLFRAGLDLDACDPIREGWAPSKLYQADLTLEGLEESHRPFSRHPDYKGFNMERSGYTTCMEASPEVLPCEVAWYHLMVHARSFFMRQHRLFYRMEAEERESLQARVKWYDPRRAYGFCYVSIELGGVVKEVEAFFGRKEAQAARDRGLSLSRGEGLLCDLLKERSSRRFLATQLRSRSTGPDESFQDSDRLQESLRTLTEELETEIMPALSSLDRFPAAADRFCELLDTVWNEHSAAGRAQLEAFVQQKCFKAVQVFARQTLMCPDLAFNRIASEKMSAWLGRLVAASWCWSPHQRQALQEMSELAQLVCGGKDSQVDEVDSGFHRRIRSVLLERTVRFVVVLEAQREGPPGLSSLSRPDYVVCSTTYDVPPATSGRLVADVTSVANGFAKLTRVLPFQLHSLLSVVNDLTASDVETTAPTNDKQVNFVEPELRQMKMPLSRQSCASQRPRLLLTLVDCKAEEMDVEMDLGQETKEEKLFRLESFLPDSAAFPCPWSGASDARVPLGAKKMPTSIISMEILFQLHHSPGRMTLAAPALAGVSAWSPVPSSPLIASALEDGLFDGQTDKDFNFLLVYALRPLQARHATSGAVAAVPGLRATFARLAAGRLGVEAVPAEAPPASVGVAPAVVSVGEGCTERRVPVSFVRQRVMKRLKETQNTAALLSTFQEVDMTAALRLRSKYKDMFQKLHGPQLGMLSLIVKGAILTLFSARVRRAGGTDIGYRTVIGGLRTPRMASSLVGGGEGAAQPMEAERGLDALHASCGPERGREHLAQSLAGVQGDMTVMQGKVQAVEAIAGTGSGGGERSSGDDGTQAAHAGAEAILNCAGEETGADYQGAGTQTRLLRKRSKQLKKSSEPWRCRSMGTRCLSRGSAGQRGSLKDLEFEFATGTVWYRQHKVASAAAEKPRSGEAVGAGWADVKLLAKVMRLQ</sequence>
<dbReference type="Pfam" id="PF00198">
    <property type="entry name" value="2-oxoacid_dh"/>
    <property type="match status" value="1"/>
</dbReference>
<dbReference type="Proteomes" id="UP000186817">
    <property type="component" value="Unassembled WGS sequence"/>
</dbReference>
<evidence type="ECO:0000256" key="2">
    <source>
        <dbReference type="ARBA" id="ARBA00005145"/>
    </source>
</evidence>
<dbReference type="InterPro" id="IPR023213">
    <property type="entry name" value="CAT-like_dom_sf"/>
</dbReference>
<evidence type="ECO:0000313" key="13">
    <source>
        <dbReference type="Proteomes" id="UP000186817"/>
    </source>
</evidence>
<keyword evidence="8" id="KW-0012">Acyltransferase</keyword>
<evidence type="ECO:0000256" key="5">
    <source>
        <dbReference type="ARBA" id="ARBA00022532"/>
    </source>
</evidence>
<feature type="domain" description="2-oxoacid dehydrogenase acyltransferase catalytic" evidence="11">
    <location>
        <begin position="938"/>
        <end position="1008"/>
    </location>
</feature>
<dbReference type="EC" id="2.3.1.61" evidence="4"/>
<keyword evidence="13" id="KW-1185">Reference proteome</keyword>
<comment type="caution">
    <text evidence="12">The sequence shown here is derived from an EMBL/GenBank/DDBJ whole genome shotgun (WGS) entry which is preliminary data.</text>
</comment>
<dbReference type="InterPro" id="IPR001078">
    <property type="entry name" value="2-oxoacid_DH_actylTfrase"/>
</dbReference>
<feature type="compositionally biased region" description="Polar residues" evidence="10">
    <location>
        <begin position="133"/>
        <end position="155"/>
    </location>
</feature>
<keyword evidence="5" id="KW-0816">Tricarboxylic acid cycle</keyword>
<dbReference type="GO" id="GO:0006099">
    <property type="term" value="P:tricarboxylic acid cycle"/>
    <property type="evidence" value="ECO:0007669"/>
    <property type="project" value="UniProtKB-KW"/>
</dbReference>